<proteinExistence type="predicted"/>
<dbReference type="Proteomes" id="UP000518904">
    <property type="component" value="Unassembled WGS sequence"/>
</dbReference>
<gene>
    <name evidence="1" type="ORF">HKB16_25015</name>
</gene>
<comment type="caution">
    <text evidence="1">The sequence shown here is derived from an EMBL/GenBank/DDBJ whole genome shotgun (WGS) entry which is preliminary data.</text>
</comment>
<dbReference type="EMBL" id="JABCLB010002374">
    <property type="protein sequence ID" value="NMU86114.1"/>
    <property type="molecule type" value="Genomic_DNA"/>
</dbReference>
<sequence>KPVIDDIKHSAIAVNYGNKRQFMNEDSMFTTADELKGFDWTSNKSFAMEVMLIGGKHRKESYEGQNLEWQSVPVSLKLSTTFDNEAVFGSETTAGPEYLSNLTYIGILKKDGSKWTLDDSDVINK</sequence>
<organism evidence="1 2">
    <name type="scientific">Vibrio parahaemolyticus</name>
    <dbReference type="NCBI Taxonomy" id="670"/>
    <lineage>
        <taxon>Bacteria</taxon>
        <taxon>Pseudomonadati</taxon>
        <taxon>Pseudomonadota</taxon>
        <taxon>Gammaproteobacteria</taxon>
        <taxon>Vibrionales</taxon>
        <taxon>Vibrionaceae</taxon>
        <taxon>Vibrio</taxon>
    </lineage>
</organism>
<dbReference type="AlphaFoldDB" id="A0A7Y0SMA5"/>
<reference evidence="1 2" key="1">
    <citation type="submission" date="2020-04" db="EMBL/GenBank/DDBJ databases">
        <title>Whole-genome sequencing of Vibrio spp. from China reveals different genetic environments of blaCTX-M-14 among diverse lineages.</title>
        <authorList>
            <person name="Zheng Z."/>
            <person name="Ye L."/>
            <person name="Chen S."/>
        </authorList>
    </citation>
    <scope>NUCLEOTIDE SEQUENCE [LARGE SCALE GENOMIC DNA]</scope>
    <source>
        <strain evidence="1 2">Vb0551</strain>
    </source>
</reference>
<evidence type="ECO:0000313" key="1">
    <source>
        <dbReference type="EMBL" id="NMU86114.1"/>
    </source>
</evidence>
<feature type="non-terminal residue" evidence="1">
    <location>
        <position position="1"/>
    </location>
</feature>
<evidence type="ECO:0000313" key="2">
    <source>
        <dbReference type="Proteomes" id="UP000518904"/>
    </source>
</evidence>
<feature type="non-terminal residue" evidence="1">
    <location>
        <position position="125"/>
    </location>
</feature>
<accession>A0A7Y0SMA5</accession>
<protein>
    <submittedName>
        <fullName evidence="1">Uncharacterized protein</fullName>
    </submittedName>
</protein>
<name>A0A7Y0SMA5_VIBPH</name>